<reference evidence="2" key="1">
    <citation type="submission" date="2014-04" db="EMBL/GenBank/DDBJ databases">
        <title>Evolutionary Origins and Diversification of the Mycorrhizal Mutualists.</title>
        <authorList>
            <consortium name="DOE Joint Genome Institute"/>
            <consortium name="Mycorrhizal Genomics Consortium"/>
            <person name="Kohler A."/>
            <person name="Kuo A."/>
            <person name="Nagy L.G."/>
            <person name="Floudas D."/>
            <person name="Copeland A."/>
            <person name="Barry K.W."/>
            <person name="Cichocki N."/>
            <person name="Veneault-Fourrey C."/>
            <person name="LaButti K."/>
            <person name="Lindquist E.A."/>
            <person name="Lipzen A."/>
            <person name="Lundell T."/>
            <person name="Morin E."/>
            <person name="Murat C."/>
            <person name="Riley R."/>
            <person name="Ohm R."/>
            <person name="Sun H."/>
            <person name="Tunlid A."/>
            <person name="Henrissat B."/>
            <person name="Grigoriev I.V."/>
            <person name="Hibbett D.S."/>
            <person name="Martin F."/>
        </authorList>
    </citation>
    <scope>NUCLEOTIDE SEQUENCE [LARGE SCALE GENOMIC DNA]</scope>
    <source>
        <strain evidence="2">FD-334 SS-4</strain>
    </source>
</reference>
<sequence length="178" mass="20223">MSDHSQIVVHILAFLASKNEYQELKPQDRSDEPCFSEIESTSLECTNRVETSSWVRPKYLDQRQRRSNTNMSINANTMVLVEKTVDSEMTKVIDVSLNACRRVVGWFDGSPIRVPISEVEHQKFEPKMCVTDLACMYLTSHLSVFRSKSGEPRGAVIVSILFQTLELARTHIHSTTCA</sequence>
<evidence type="ECO:0000313" key="2">
    <source>
        <dbReference type="Proteomes" id="UP000054270"/>
    </source>
</evidence>
<name>A0A0D2PAD3_HYPSF</name>
<evidence type="ECO:0000313" key="1">
    <source>
        <dbReference type="EMBL" id="KJA17280.1"/>
    </source>
</evidence>
<proteinExistence type="predicted"/>
<accession>A0A0D2PAD3</accession>
<dbReference type="EMBL" id="KN817606">
    <property type="protein sequence ID" value="KJA17280.1"/>
    <property type="molecule type" value="Genomic_DNA"/>
</dbReference>
<dbReference type="AlphaFoldDB" id="A0A0D2PAD3"/>
<protein>
    <submittedName>
        <fullName evidence="1">Uncharacterized protein</fullName>
    </submittedName>
</protein>
<organism evidence="1 2">
    <name type="scientific">Hypholoma sublateritium (strain FD-334 SS-4)</name>
    <dbReference type="NCBI Taxonomy" id="945553"/>
    <lineage>
        <taxon>Eukaryota</taxon>
        <taxon>Fungi</taxon>
        <taxon>Dikarya</taxon>
        <taxon>Basidiomycota</taxon>
        <taxon>Agaricomycotina</taxon>
        <taxon>Agaricomycetes</taxon>
        <taxon>Agaricomycetidae</taxon>
        <taxon>Agaricales</taxon>
        <taxon>Agaricineae</taxon>
        <taxon>Strophariaceae</taxon>
        <taxon>Hypholoma</taxon>
    </lineage>
</organism>
<gene>
    <name evidence="1" type="ORF">HYPSUDRAFT_1026057</name>
</gene>
<keyword evidence="2" id="KW-1185">Reference proteome</keyword>
<dbReference type="Proteomes" id="UP000054270">
    <property type="component" value="Unassembled WGS sequence"/>
</dbReference>